<keyword evidence="1" id="KW-0732">Signal</keyword>
<feature type="chain" id="PRO_5046398029" description="Lipoprotein" evidence="1">
    <location>
        <begin position="25"/>
        <end position="169"/>
    </location>
</feature>
<name>A0ABV6NZX7_9ACTN</name>
<keyword evidence="3" id="KW-1185">Reference proteome</keyword>
<dbReference type="EMBL" id="JBHLUE010000016">
    <property type="protein sequence ID" value="MFC0566256.1"/>
    <property type="molecule type" value="Genomic_DNA"/>
</dbReference>
<proteinExistence type="predicted"/>
<reference evidence="2 3" key="1">
    <citation type="submission" date="2024-09" db="EMBL/GenBank/DDBJ databases">
        <authorList>
            <person name="Sun Q."/>
            <person name="Mori K."/>
        </authorList>
    </citation>
    <scope>NUCLEOTIDE SEQUENCE [LARGE SCALE GENOMIC DNA]</scope>
    <source>
        <strain evidence="2 3">TBRC 2205</strain>
    </source>
</reference>
<feature type="signal peptide" evidence="1">
    <location>
        <begin position="1"/>
        <end position="24"/>
    </location>
</feature>
<evidence type="ECO:0000313" key="3">
    <source>
        <dbReference type="Proteomes" id="UP001589894"/>
    </source>
</evidence>
<dbReference type="PROSITE" id="PS51257">
    <property type="entry name" value="PROKAR_LIPOPROTEIN"/>
    <property type="match status" value="1"/>
</dbReference>
<organism evidence="2 3">
    <name type="scientific">Plantactinospora siamensis</name>
    <dbReference type="NCBI Taxonomy" id="555372"/>
    <lineage>
        <taxon>Bacteria</taxon>
        <taxon>Bacillati</taxon>
        <taxon>Actinomycetota</taxon>
        <taxon>Actinomycetes</taxon>
        <taxon>Micromonosporales</taxon>
        <taxon>Micromonosporaceae</taxon>
        <taxon>Plantactinospora</taxon>
    </lineage>
</organism>
<gene>
    <name evidence="2" type="ORF">ACFFHU_19215</name>
</gene>
<evidence type="ECO:0000313" key="2">
    <source>
        <dbReference type="EMBL" id="MFC0566256.1"/>
    </source>
</evidence>
<protein>
    <recommendedName>
        <fullName evidence="4">Lipoprotein</fullName>
    </recommendedName>
</protein>
<sequence length="169" mass="16880">MAGPVPRPALLAAVLLLAPLGLTACSLGGGGDSGGGGGIGQQPTEDAGQQARERVQAYLDALKVRNVATAREQLCAPLRDSFDASATGPGGEFAKYLTVTGARVTGVTPEGGRQRVTSAVSVRVGKQSLNRSLSFAVQPVDGAWCIAEEAPAATDAPAEAPSAAPTPSS</sequence>
<comment type="caution">
    <text evidence="2">The sequence shown here is derived from an EMBL/GenBank/DDBJ whole genome shotgun (WGS) entry which is preliminary data.</text>
</comment>
<evidence type="ECO:0000256" key="1">
    <source>
        <dbReference type="SAM" id="SignalP"/>
    </source>
</evidence>
<dbReference type="RefSeq" id="WP_377340800.1">
    <property type="nucleotide sequence ID" value="NZ_JBHLUE010000016.1"/>
</dbReference>
<dbReference type="Proteomes" id="UP001589894">
    <property type="component" value="Unassembled WGS sequence"/>
</dbReference>
<evidence type="ECO:0008006" key="4">
    <source>
        <dbReference type="Google" id="ProtNLM"/>
    </source>
</evidence>
<accession>A0ABV6NZX7</accession>